<proteinExistence type="predicted"/>
<name>A0ABP5I0F5_9MICO</name>
<keyword evidence="1" id="KW-1133">Transmembrane helix</keyword>
<keyword evidence="1" id="KW-0812">Transmembrane</keyword>
<evidence type="ECO:0000313" key="3">
    <source>
        <dbReference type="Proteomes" id="UP001500984"/>
    </source>
</evidence>
<evidence type="ECO:0000313" key="2">
    <source>
        <dbReference type="EMBL" id="GAA2089496.1"/>
    </source>
</evidence>
<organism evidence="2 3">
    <name type="scientific">Brevibacterium salitolerans</name>
    <dbReference type="NCBI Taxonomy" id="1403566"/>
    <lineage>
        <taxon>Bacteria</taxon>
        <taxon>Bacillati</taxon>
        <taxon>Actinomycetota</taxon>
        <taxon>Actinomycetes</taxon>
        <taxon>Micrococcales</taxon>
        <taxon>Brevibacteriaceae</taxon>
        <taxon>Brevibacterium</taxon>
    </lineage>
</organism>
<accession>A0ABP5I0F5</accession>
<gene>
    <name evidence="2" type="ORF">GCM10009823_05330</name>
</gene>
<keyword evidence="3" id="KW-1185">Reference proteome</keyword>
<protein>
    <recommendedName>
        <fullName evidence="4">DUF3137 domain-containing protein</fullName>
    </recommendedName>
</protein>
<keyword evidence="1" id="KW-0472">Membrane</keyword>
<dbReference type="RefSeq" id="WP_344334879.1">
    <property type="nucleotide sequence ID" value="NZ_BAAAPZ010000002.1"/>
</dbReference>
<comment type="caution">
    <text evidence="2">The sequence shown here is derived from an EMBL/GenBank/DDBJ whole genome shotgun (WGS) entry which is preliminary data.</text>
</comment>
<feature type="transmembrane region" description="Helical" evidence="1">
    <location>
        <begin position="83"/>
        <end position="102"/>
    </location>
</feature>
<feature type="transmembrane region" description="Helical" evidence="1">
    <location>
        <begin position="56"/>
        <end position="77"/>
    </location>
</feature>
<evidence type="ECO:0008006" key="4">
    <source>
        <dbReference type="Google" id="ProtNLM"/>
    </source>
</evidence>
<feature type="transmembrane region" description="Helical" evidence="1">
    <location>
        <begin position="327"/>
        <end position="350"/>
    </location>
</feature>
<dbReference type="EMBL" id="BAAAPZ010000002">
    <property type="protein sequence ID" value="GAA2089496.1"/>
    <property type="molecule type" value="Genomic_DNA"/>
</dbReference>
<sequence>MPTTTEPESGSATEFDLSALSAPVDRRAARAFFDSDDPAMIQLEEQVMGRHRRYRIFAIVGVVAFLMGLALHFCLPLDDDGRLARLLIGCGLLAIVISVFQLRRTGAMRAYQIARFAEANGFRFSHLKQSAGYEGMLFTTGWDHHRWMTVNGTIRGRPVEFGNLTFTQGGARHYTRMRGYIAIRLPARLPRMLITAGSNPLFTTTIPDYPHRDDLVDVGQGRAFRLYAPEGAAVIARALCTADAVALFAGLAKRYTIEITGDMLFLTRFREVSVGRARQWRRQLADVQALTRMIGVSDVWQAMRAQPKRFLAQLPEMRQHFISRSPVLTALILVAGIVAISVLIVLPLIIMEFK</sequence>
<reference evidence="3" key="1">
    <citation type="journal article" date="2019" name="Int. J. Syst. Evol. Microbiol.">
        <title>The Global Catalogue of Microorganisms (GCM) 10K type strain sequencing project: providing services to taxonomists for standard genome sequencing and annotation.</title>
        <authorList>
            <consortium name="The Broad Institute Genomics Platform"/>
            <consortium name="The Broad Institute Genome Sequencing Center for Infectious Disease"/>
            <person name="Wu L."/>
            <person name="Ma J."/>
        </authorList>
    </citation>
    <scope>NUCLEOTIDE SEQUENCE [LARGE SCALE GENOMIC DNA]</scope>
    <source>
        <strain evidence="3">JCM 15900</strain>
    </source>
</reference>
<dbReference type="Proteomes" id="UP001500984">
    <property type="component" value="Unassembled WGS sequence"/>
</dbReference>
<evidence type="ECO:0000256" key="1">
    <source>
        <dbReference type="SAM" id="Phobius"/>
    </source>
</evidence>